<dbReference type="EMBL" id="AKKL01000001">
    <property type="protein sequence ID" value="EKT65582.1"/>
    <property type="molecule type" value="Genomic_DNA"/>
</dbReference>
<evidence type="ECO:0000313" key="1">
    <source>
        <dbReference type="EMBL" id="EKT65582.1"/>
    </source>
</evidence>
<sequence>MKTTLKLGLLGIAVLTISACDSLDPTSNKGEFYYSNPTTSNISFKVDGKDYEALPGHRDIIKLSPGVHKLENSQGDTFSFMVFDNNNGGILNPDNNVYYTVSEAYAVEGQAARFNPTTYKVTINGHEIEMAVRSANAPVIDGNLFKCSYQLGEPFPETVVINDRNSNGNIATKCFDKTELVQYISKEYDENLAPVSPGDETKDTINMTFSYDLPTANFTNPEVQATAEEVLGLLKQFQDTNDTDIQDKLEKQFHKLSIDLVTVHTKNAATTPVSQNEEYNDFVNRTSDLRTYGIWTR</sequence>
<dbReference type="RefSeq" id="WP_008910110.1">
    <property type="nucleotide sequence ID" value="NZ_KB233222.1"/>
</dbReference>
<dbReference type="AlphaFoldDB" id="K8X7D0"/>
<dbReference type="Proteomes" id="UP000009336">
    <property type="component" value="Unassembled WGS sequence"/>
</dbReference>
<protein>
    <submittedName>
        <fullName evidence="1">Lipoprotein</fullName>
    </submittedName>
</protein>
<dbReference type="PATRIC" id="fig|1141662.3.peg.59"/>
<organism evidence="1 2">
    <name type="scientific">Providencia burhodogranariea DSM 19968</name>
    <dbReference type="NCBI Taxonomy" id="1141662"/>
    <lineage>
        <taxon>Bacteria</taxon>
        <taxon>Pseudomonadati</taxon>
        <taxon>Pseudomonadota</taxon>
        <taxon>Gammaproteobacteria</taxon>
        <taxon>Enterobacterales</taxon>
        <taxon>Morganellaceae</taxon>
        <taxon>Providencia</taxon>
    </lineage>
</organism>
<dbReference type="HOGENOM" id="CLU_081569_0_0_6"/>
<gene>
    <name evidence="1" type="ORF">OOA_00290</name>
</gene>
<proteinExistence type="predicted"/>
<keyword evidence="1" id="KW-0449">Lipoprotein</keyword>
<name>K8X7D0_9GAMM</name>
<dbReference type="OrthoDB" id="1417373at2"/>
<accession>K8X7D0</accession>
<dbReference type="eggNOG" id="ENOG502ZA5X">
    <property type="taxonomic scope" value="Bacteria"/>
</dbReference>
<reference evidence="1 2" key="1">
    <citation type="journal article" date="2012" name="BMC Genomics">
        <title>Comparative genomics of bacteria in the genus Providencia isolated from wild Drosophila melanogaster.</title>
        <authorList>
            <person name="Galac M.R."/>
            <person name="Lazzaro B.P."/>
        </authorList>
    </citation>
    <scope>NUCLEOTIDE SEQUENCE [LARGE SCALE GENOMIC DNA]</scope>
    <source>
        <strain evidence="1 2">DSM 19968</strain>
    </source>
</reference>
<comment type="caution">
    <text evidence="1">The sequence shown here is derived from an EMBL/GenBank/DDBJ whole genome shotgun (WGS) entry which is preliminary data.</text>
</comment>
<evidence type="ECO:0000313" key="2">
    <source>
        <dbReference type="Proteomes" id="UP000009336"/>
    </source>
</evidence>
<keyword evidence="2" id="KW-1185">Reference proteome</keyword>
<dbReference type="PROSITE" id="PS51257">
    <property type="entry name" value="PROKAR_LIPOPROTEIN"/>
    <property type="match status" value="1"/>
</dbReference>